<feature type="signal peptide" evidence="1">
    <location>
        <begin position="1"/>
        <end position="23"/>
    </location>
</feature>
<evidence type="ECO:0000256" key="1">
    <source>
        <dbReference type="SAM" id="SignalP"/>
    </source>
</evidence>
<accession>K9VVX1</accession>
<keyword evidence="1" id="KW-0732">Signal</keyword>
<evidence type="ECO:0000313" key="2">
    <source>
        <dbReference type="EMBL" id="AFZ11632.1"/>
    </source>
</evidence>
<name>K9VVX1_9CYAN</name>
<dbReference type="HOGENOM" id="CLU_1831829_0_0_3"/>
<dbReference type="AlphaFoldDB" id="K9VVX1"/>
<protein>
    <submittedName>
        <fullName evidence="2">Uncharacterized protein</fullName>
    </submittedName>
</protein>
<dbReference type="RefSeq" id="WP_015201754.1">
    <property type="nucleotide sequence ID" value="NC_019753.1"/>
</dbReference>
<evidence type="ECO:0000313" key="3">
    <source>
        <dbReference type="Proteomes" id="UP000010472"/>
    </source>
</evidence>
<dbReference type="Proteomes" id="UP000010472">
    <property type="component" value="Chromosome"/>
</dbReference>
<keyword evidence="3" id="KW-1185">Reference proteome</keyword>
<reference evidence="2 3" key="1">
    <citation type="submission" date="2012-06" db="EMBL/GenBank/DDBJ databases">
        <title>Finished chromosome of genome of Crinalium epipsammum PCC 9333.</title>
        <authorList>
            <consortium name="US DOE Joint Genome Institute"/>
            <person name="Gugger M."/>
            <person name="Coursin T."/>
            <person name="Rippka R."/>
            <person name="Tandeau De Marsac N."/>
            <person name="Huntemann M."/>
            <person name="Wei C.-L."/>
            <person name="Han J."/>
            <person name="Detter J.C."/>
            <person name="Han C."/>
            <person name="Tapia R."/>
            <person name="Davenport K."/>
            <person name="Daligault H."/>
            <person name="Erkkila T."/>
            <person name="Gu W."/>
            <person name="Munk A.C.C."/>
            <person name="Teshima H."/>
            <person name="Xu Y."/>
            <person name="Chain P."/>
            <person name="Chen A."/>
            <person name="Krypides N."/>
            <person name="Mavromatis K."/>
            <person name="Markowitz V."/>
            <person name="Szeto E."/>
            <person name="Ivanova N."/>
            <person name="Mikhailova N."/>
            <person name="Ovchinnikova G."/>
            <person name="Pagani I."/>
            <person name="Pati A."/>
            <person name="Goodwin L."/>
            <person name="Peters L."/>
            <person name="Pitluck S."/>
            <person name="Woyke T."/>
            <person name="Kerfeld C."/>
        </authorList>
    </citation>
    <scope>NUCLEOTIDE SEQUENCE [LARGE SCALE GENOMIC DNA]</scope>
    <source>
        <strain evidence="2 3">PCC 9333</strain>
    </source>
</reference>
<sequence length="140" mass="15797">MKLLTYAFLSYISAILLSNSASANPVQEESILCKNKKLLTMLAFSTSEYNIAICKESLGGFHYIHQNRKNKTQIFLPVIKKNDPYSGVNPWLLKASKGGFTYQVANFNPLGKNGSVSISIFKNGRKIYHRITKNFIRSDE</sequence>
<organism evidence="2 3">
    <name type="scientific">Crinalium epipsammum PCC 9333</name>
    <dbReference type="NCBI Taxonomy" id="1173022"/>
    <lineage>
        <taxon>Bacteria</taxon>
        <taxon>Bacillati</taxon>
        <taxon>Cyanobacteriota</taxon>
        <taxon>Cyanophyceae</taxon>
        <taxon>Gomontiellales</taxon>
        <taxon>Gomontiellaceae</taxon>
        <taxon>Crinalium</taxon>
    </lineage>
</organism>
<gene>
    <name evidence="2" type="ORF">Cri9333_0700</name>
</gene>
<feature type="chain" id="PRO_5003937706" evidence="1">
    <location>
        <begin position="24"/>
        <end position="140"/>
    </location>
</feature>
<dbReference type="EMBL" id="CP003620">
    <property type="protein sequence ID" value="AFZ11632.1"/>
    <property type="molecule type" value="Genomic_DNA"/>
</dbReference>
<dbReference type="eggNOG" id="ENOG5033KKR">
    <property type="taxonomic scope" value="Bacteria"/>
</dbReference>
<proteinExistence type="predicted"/>
<dbReference type="KEGG" id="cep:Cri9333_0700"/>